<dbReference type="SUPFAM" id="SSF53756">
    <property type="entry name" value="UDP-Glycosyltransferase/glycogen phosphorylase"/>
    <property type="match status" value="1"/>
</dbReference>
<dbReference type="PANTHER" id="PTHR45947:SF3">
    <property type="entry name" value="SULFOQUINOVOSYL TRANSFERASE SQD2"/>
    <property type="match status" value="1"/>
</dbReference>
<evidence type="ECO:0000313" key="7">
    <source>
        <dbReference type="EMBL" id="GAA4666945.1"/>
    </source>
</evidence>
<feature type="domain" description="Glycosyltransferase subfamily 4-like N-terminal" evidence="6">
    <location>
        <begin position="41"/>
        <end position="220"/>
    </location>
</feature>
<evidence type="ECO:0000259" key="5">
    <source>
        <dbReference type="Pfam" id="PF00534"/>
    </source>
</evidence>
<feature type="region of interest" description="Disordered" evidence="4">
    <location>
        <begin position="1"/>
        <end position="21"/>
    </location>
</feature>
<evidence type="ECO:0000256" key="4">
    <source>
        <dbReference type="SAM" id="MobiDB-lite"/>
    </source>
</evidence>
<sequence length="425" mass="45981">MPKASPDDQSTAEAPRAAEASVASKHPLRIVIAGDTFPPDVNGAANFTERLAIGLADRGHDVHIIAPAATRRHGTFREEHGDATLTVHRLNSTRWPLHDWLRFATPWTVQFHSRRILNGFSADVVHIQSHIVIGRGLAKVAHDRGIRTIATNHFMPDNLIEHAPPMPRSLLNRIAKIAWKDAANTYKLVQAITTPTRKAAVFLEEAIGITGVYAISCGIKASDYTPRFDRPTTNDIVFVGRVTAEKNIDVLLKAMTKLDPALNTTLTVVGGGDLLNKLTQTSIDLGLGDRVKFAGYLSDEELRRTLTDGAVFAMPSTAELQSIASLEAMASGLPIVVADAMALPHLVDDGSNGYLFRPGDVDDLAAKLTAVLTKSDDDYLAMRRASLAMIEPHDIDRTLDTFEKLYRGESVAIPVAEAAAAPSAS</sequence>
<evidence type="ECO:0000256" key="1">
    <source>
        <dbReference type="ARBA" id="ARBA00021292"/>
    </source>
</evidence>
<dbReference type="Pfam" id="PF00534">
    <property type="entry name" value="Glycos_transf_1"/>
    <property type="match status" value="1"/>
</dbReference>
<keyword evidence="2" id="KW-0328">Glycosyltransferase</keyword>
<evidence type="ECO:0000256" key="2">
    <source>
        <dbReference type="ARBA" id="ARBA00022676"/>
    </source>
</evidence>
<feature type="compositionally biased region" description="Low complexity" evidence="4">
    <location>
        <begin position="12"/>
        <end position="21"/>
    </location>
</feature>
<evidence type="ECO:0000259" key="6">
    <source>
        <dbReference type="Pfam" id="PF13439"/>
    </source>
</evidence>
<dbReference type="EMBL" id="BAABLM010000001">
    <property type="protein sequence ID" value="GAA4666945.1"/>
    <property type="molecule type" value="Genomic_DNA"/>
</dbReference>
<proteinExistence type="predicted"/>
<dbReference type="Gene3D" id="3.40.50.2000">
    <property type="entry name" value="Glycogen Phosphorylase B"/>
    <property type="match status" value="2"/>
</dbReference>
<keyword evidence="3" id="KW-0808">Transferase</keyword>
<dbReference type="PANTHER" id="PTHR45947">
    <property type="entry name" value="SULFOQUINOVOSYL TRANSFERASE SQD2"/>
    <property type="match status" value="1"/>
</dbReference>
<reference evidence="8" key="1">
    <citation type="journal article" date="2019" name="Int. J. Syst. Evol. Microbiol.">
        <title>The Global Catalogue of Microorganisms (GCM) 10K type strain sequencing project: providing services to taxonomists for standard genome sequencing and annotation.</title>
        <authorList>
            <consortium name="The Broad Institute Genomics Platform"/>
            <consortium name="The Broad Institute Genome Sequencing Center for Infectious Disease"/>
            <person name="Wu L."/>
            <person name="Ma J."/>
        </authorList>
    </citation>
    <scope>NUCLEOTIDE SEQUENCE [LARGE SCALE GENOMIC DNA]</scope>
    <source>
        <strain evidence="8">JCM 18956</strain>
    </source>
</reference>
<organism evidence="7 8">
    <name type="scientific">Frondihabitans cladoniiphilus</name>
    <dbReference type="NCBI Taxonomy" id="715785"/>
    <lineage>
        <taxon>Bacteria</taxon>
        <taxon>Bacillati</taxon>
        <taxon>Actinomycetota</taxon>
        <taxon>Actinomycetes</taxon>
        <taxon>Micrococcales</taxon>
        <taxon>Microbacteriaceae</taxon>
        <taxon>Frondihabitans</taxon>
    </lineage>
</organism>
<protein>
    <recommendedName>
        <fullName evidence="1">D-inositol 3-phosphate glycosyltransferase</fullName>
    </recommendedName>
</protein>
<dbReference type="InterPro" id="IPR050194">
    <property type="entry name" value="Glycosyltransferase_grp1"/>
</dbReference>
<evidence type="ECO:0000256" key="3">
    <source>
        <dbReference type="ARBA" id="ARBA00022679"/>
    </source>
</evidence>
<dbReference type="InterPro" id="IPR028098">
    <property type="entry name" value="Glyco_trans_4-like_N"/>
</dbReference>
<dbReference type="Pfam" id="PF13439">
    <property type="entry name" value="Glyco_transf_4"/>
    <property type="match status" value="1"/>
</dbReference>
<keyword evidence="8" id="KW-1185">Reference proteome</keyword>
<dbReference type="RefSeq" id="WP_345373065.1">
    <property type="nucleotide sequence ID" value="NZ_BAABLM010000001.1"/>
</dbReference>
<name>A0ABP8VNL4_9MICO</name>
<evidence type="ECO:0000313" key="8">
    <source>
        <dbReference type="Proteomes" id="UP001501295"/>
    </source>
</evidence>
<dbReference type="InterPro" id="IPR001296">
    <property type="entry name" value="Glyco_trans_1"/>
</dbReference>
<feature type="domain" description="Glycosyl transferase family 1" evidence="5">
    <location>
        <begin position="232"/>
        <end position="375"/>
    </location>
</feature>
<gene>
    <name evidence="7" type="ORF">GCM10025780_06150</name>
</gene>
<accession>A0ABP8VNL4</accession>
<comment type="caution">
    <text evidence="7">The sequence shown here is derived from an EMBL/GenBank/DDBJ whole genome shotgun (WGS) entry which is preliminary data.</text>
</comment>
<dbReference type="Proteomes" id="UP001501295">
    <property type="component" value="Unassembled WGS sequence"/>
</dbReference>